<feature type="transmembrane region" description="Helical" evidence="2">
    <location>
        <begin position="46"/>
        <end position="67"/>
    </location>
</feature>
<proteinExistence type="predicted"/>
<feature type="region of interest" description="Disordered" evidence="1">
    <location>
        <begin position="1"/>
        <end position="38"/>
    </location>
</feature>
<dbReference type="EMBL" id="CAFBOR010000015">
    <property type="protein sequence ID" value="CAB4978223.1"/>
    <property type="molecule type" value="Genomic_DNA"/>
</dbReference>
<dbReference type="AlphaFoldDB" id="A0A6J6X888"/>
<organism evidence="3">
    <name type="scientific">freshwater metagenome</name>
    <dbReference type="NCBI Taxonomy" id="449393"/>
    <lineage>
        <taxon>unclassified sequences</taxon>
        <taxon>metagenomes</taxon>
        <taxon>ecological metagenomes</taxon>
    </lineage>
</organism>
<evidence type="ECO:0000313" key="3">
    <source>
        <dbReference type="EMBL" id="CAB4791458.1"/>
    </source>
</evidence>
<keyword evidence="2" id="KW-0472">Membrane</keyword>
<accession>A0A6J6X888</accession>
<evidence type="ECO:0000256" key="2">
    <source>
        <dbReference type="SAM" id="Phobius"/>
    </source>
</evidence>
<protein>
    <submittedName>
        <fullName evidence="3">Unannotated protein</fullName>
    </submittedName>
</protein>
<evidence type="ECO:0000256" key="1">
    <source>
        <dbReference type="SAM" id="MobiDB-lite"/>
    </source>
</evidence>
<keyword evidence="2" id="KW-1133">Transmembrane helix</keyword>
<dbReference type="EMBL" id="CAEZZU010000278">
    <property type="protein sequence ID" value="CAB4791458.1"/>
    <property type="molecule type" value="Genomic_DNA"/>
</dbReference>
<gene>
    <name evidence="3" type="ORF">UFOPK2925_01502</name>
    <name evidence="4" type="ORF">UFOPK3974_00205</name>
</gene>
<name>A0A6J6X888_9ZZZZ</name>
<sequence length="117" mass="11806">MASTLPTIDRMESPESPTAQTAAPQTPSTQTPTFDTGPGPGKGAFIIAYGLTVLSGVLGAVIGYGIAGVQCDVLRSSNCSSSQAIGALIGGAFGAIGVGIVAVLTLRAMAEWRRPRK</sequence>
<feature type="compositionally biased region" description="Low complexity" evidence="1">
    <location>
        <begin position="14"/>
        <end position="33"/>
    </location>
</feature>
<keyword evidence="2" id="KW-0812">Transmembrane</keyword>
<reference evidence="3" key="1">
    <citation type="submission" date="2020-05" db="EMBL/GenBank/DDBJ databases">
        <authorList>
            <person name="Chiriac C."/>
            <person name="Salcher M."/>
            <person name="Ghai R."/>
            <person name="Kavagutti S V."/>
        </authorList>
    </citation>
    <scope>NUCLEOTIDE SEQUENCE</scope>
</reference>
<evidence type="ECO:0000313" key="4">
    <source>
        <dbReference type="EMBL" id="CAB4978223.1"/>
    </source>
</evidence>
<feature type="transmembrane region" description="Helical" evidence="2">
    <location>
        <begin position="87"/>
        <end position="110"/>
    </location>
</feature>